<accession>A0A0H0XR59</accession>
<keyword evidence="1" id="KW-0812">Transmembrane</keyword>
<reference evidence="2 3" key="1">
    <citation type="submission" date="2015-04" db="EMBL/GenBank/DDBJ databases">
        <title>The draft genome sequence of Erythrobacter marinus HWDM-33.</title>
        <authorList>
            <person name="Zhuang L."/>
            <person name="Liu Y."/>
            <person name="Shao Z."/>
        </authorList>
    </citation>
    <scope>NUCLEOTIDE SEQUENCE [LARGE SCALE GENOMIC DNA]</scope>
    <source>
        <strain evidence="2 3">HWDM-33</strain>
    </source>
</reference>
<keyword evidence="3" id="KW-1185">Reference proteome</keyword>
<proteinExistence type="predicted"/>
<dbReference type="Proteomes" id="UP000053455">
    <property type="component" value="Unassembled WGS sequence"/>
</dbReference>
<keyword evidence="1" id="KW-0472">Membrane</keyword>
<dbReference type="AlphaFoldDB" id="A0A0H0XR59"/>
<protein>
    <submittedName>
        <fullName evidence="2">Uncharacterized protein</fullName>
    </submittedName>
</protein>
<dbReference type="EMBL" id="LBHU01000001">
    <property type="protein sequence ID" value="KLI64486.1"/>
    <property type="molecule type" value="Genomic_DNA"/>
</dbReference>
<feature type="transmembrane region" description="Helical" evidence="1">
    <location>
        <begin position="7"/>
        <end position="24"/>
    </location>
</feature>
<sequence length="66" mass="6858">MIRIYEALGLAAIMIGIALLNVAGLVSDDAAQMAFITIPGVTAIMITRGQRGCTPCSPFSRFGGKS</sequence>
<dbReference type="PATRIC" id="fig|874156.12.peg.527"/>
<organism evidence="2 3">
    <name type="scientific">Aurantiacibacter marinus</name>
    <dbReference type="NCBI Taxonomy" id="874156"/>
    <lineage>
        <taxon>Bacteria</taxon>
        <taxon>Pseudomonadati</taxon>
        <taxon>Pseudomonadota</taxon>
        <taxon>Alphaproteobacteria</taxon>
        <taxon>Sphingomonadales</taxon>
        <taxon>Erythrobacteraceae</taxon>
        <taxon>Aurantiacibacter</taxon>
    </lineage>
</organism>
<feature type="transmembrane region" description="Helical" evidence="1">
    <location>
        <begin position="30"/>
        <end position="47"/>
    </location>
</feature>
<comment type="caution">
    <text evidence="2">The sequence shown here is derived from an EMBL/GenBank/DDBJ whole genome shotgun (WGS) entry which is preliminary data.</text>
</comment>
<name>A0A0H0XR59_9SPHN</name>
<gene>
    <name evidence="2" type="ORF">AAV99_02530</name>
</gene>
<evidence type="ECO:0000313" key="3">
    <source>
        <dbReference type="Proteomes" id="UP000053455"/>
    </source>
</evidence>
<evidence type="ECO:0000256" key="1">
    <source>
        <dbReference type="SAM" id="Phobius"/>
    </source>
</evidence>
<evidence type="ECO:0000313" key="2">
    <source>
        <dbReference type="EMBL" id="KLI64486.1"/>
    </source>
</evidence>
<dbReference type="STRING" id="874156.GCA_001021555_00775"/>
<dbReference type="RefSeq" id="WP_047092350.1">
    <property type="nucleotide sequence ID" value="NZ_LBHU01000001.1"/>
</dbReference>
<keyword evidence="1" id="KW-1133">Transmembrane helix</keyword>